<evidence type="ECO:0000313" key="2">
    <source>
        <dbReference type="Proteomes" id="UP000011922"/>
    </source>
</evidence>
<dbReference type="EMBL" id="AOSV01000002">
    <property type="protein sequence ID" value="EMG39082.1"/>
    <property type="molecule type" value="Genomic_DNA"/>
</dbReference>
<dbReference type="AlphaFoldDB" id="M5PXQ5"/>
<name>M5PXQ5_DESAF</name>
<reference evidence="1 2" key="1">
    <citation type="journal article" date="2013" name="Genome Announc.">
        <title>Draft Genome Sequence for Desulfovibrio africanus Strain PCS.</title>
        <authorList>
            <person name="Brown S.D."/>
            <person name="Utturkar S.M."/>
            <person name="Arkin A.P."/>
            <person name="Deutschbauer A.M."/>
            <person name="Elias D.A."/>
            <person name="Hazen T.C."/>
            <person name="Chakraborty R."/>
        </authorList>
    </citation>
    <scope>NUCLEOTIDE SEQUENCE [LARGE SCALE GENOMIC DNA]</scope>
    <source>
        <strain evidence="1 2">PCS</strain>
    </source>
</reference>
<accession>M5PXQ5</accession>
<comment type="caution">
    <text evidence="1">The sequence shown here is derived from an EMBL/GenBank/DDBJ whole genome shotgun (WGS) entry which is preliminary data.</text>
</comment>
<gene>
    <name evidence="1" type="ORF">PCS_00089</name>
</gene>
<dbReference type="PATRIC" id="fig|1262666.3.peg.90"/>
<evidence type="ECO:0000313" key="1">
    <source>
        <dbReference type="EMBL" id="EMG39082.1"/>
    </source>
</evidence>
<dbReference type="Proteomes" id="UP000011922">
    <property type="component" value="Unassembled WGS sequence"/>
</dbReference>
<protein>
    <submittedName>
        <fullName evidence="1">Uncharacterized protein</fullName>
    </submittedName>
</protein>
<organism evidence="1 2">
    <name type="scientific">Desulfocurvibacter africanus PCS</name>
    <dbReference type="NCBI Taxonomy" id="1262666"/>
    <lineage>
        <taxon>Bacteria</taxon>
        <taxon>Pseudomonadati</taxon>
        <taxon>Thermodesulfobacteriota</taxon>
        <taxon>Desulfovibrionia</taxon>
        <taxon>Desulfovibrionales</taxon>
        <taxon>Desulfovibrionaceae</taxon>
        <taxon>Desulfocurvibacter</taxon>
    </lineage>
</organism>
<proteinExistence type="predicted"/>
<sequence length="61" mass="6962">MQIKRTCVESSLFAMNKMHQDNDMQLWLINIHNRIIQQLNNTVKGIALPLGFCKKPPGAIV</sequence>